<evidence type="ECO:0000256" key="6">
    <source>
        <dbReference type="ARBA" id="ARBA00022723"/>
    </source>
</evidence>
<dbReference type="GO" id="GO:0005737">
    <property type="term" value="C:cytoplasm"/>
    <property type="evidence" value="ECO:0007669"/>
    <property type="project" value="TreeGrafter"/>
</dbReference>
<dbReference type="OrthoDB" id="6513042at2759"/>
<keyword evidence="14 20" id="KW-0411">Iron-sulfur</keyword>
<evidence type="ECO:0000256" key="12">
    <source>
        <dbReference type="ARBA" id="ARBA00022840"/>
    </source>
</evidence>
<evidence type="ECO:0000259" key="23">
    <source>
        <dbReference type="Pfam" id="PF13086"/>
    </source>
</evidence>
<comment type="subcellular location">
    <subcellularLocation>
        <location evidence="20">Nucleus</location>
    </subcellularLocation>
    <subcellularLocation>
        <location evidence="20">Chromosome</location>
    </subcellularLocation>
</comment>
<proteinExistence type="inferred from homology"/>
<dbReference type="Gene3D" id="3.40.50.300">
    <property type="entry name" value="P-loop containing nucleotide triphosphate hydrolases"/>
    <property type="match status" value="2"/>
</dbReference>
<dbReference type="InterPro" id="IPR047187">
    <property type="entry name" value="SF1_C_Upf1"/>
</dbReference>
<evidence type="ECO:0000256" key="10">
    <source>
        <dbReference type="ARBA" id="ARBA00022801"/>
    </source>
</evidence>
<keyword evidence="5 20" id="KW-0540">Nuclease</keyword>
<dbReference type="FunFam" id="3.40.50.300:FF:000789">
    <property type="entry name" value="DNA replication ATP-dependent helicase/nuclease DNA2"/>
    <property type="match status" value="1"/>
</dbReference>
<gene>
    <name evidence="25" type="ORF">SCHPADRAFT_830313</name>
</gene>
<evidence type="ECO:0000256" key="16">
    <source>
        <dbReference type="ARBA" id="ARBA00023204"/>
    </source>
</evidence>
<dbReference type="GO" id="GO:0051539">
    <property type="term" value="F:4 iron, 4 sulfur cluster binding"/>
    <property type="evidence" value="ECO:0007669"/>
    <property type="project" value="UniProtKB-UniRule"/>
</dbReference>
<dbReference type="GO" id="GO:0005634">
    <property type="term" value="C:nucleus"/>
    <property type="evidence" value="ECO:0007669"/>
    <property type="project" value="UniProtKB-SubCell"/>
</dbReference>
<dbReference type="Proteomes" id="UP000053477">
    <property type="component" value="Unassembled WGS sequence"/>
</dbReference>
<dbReference type="CDD" id="cd18808">
    <property type="entry name" value="SF1_C_Upf1"/>
    <property type="match status" value="1"/>
</dbReference>
<evidence type="ECO:0000256" key="14">
    <source>
        <dbReference type="ARBA" id="ARBA00023014"/>
    </source>
</evidence>
<comment type="cofactor">
    <cofactor evidence="1">
        <name>[4Fe-4S] cluster</name>
        <dbReference type="ChEBI" id="CHEBI:49883"/>
    </cofactor>
</comment>
<evidence type="ECO:0000313" key="26">
    <source>
        <dbReference type="Proteomes" id="UP000053477"/>
    </source>
</evidence>
<evidence type="ECO:0000256" key="20">
    <source>
        <dbReference type="RuleBase" id="RU367041"/>
    </source>
</evidence>
<protein>
    <recommendedName>
        <fullName evidence="20">DNA replication ATP-dependent helicase/nuclease</fullName>
        <ecNumber evidence="20">3.1.-.-</ecNumber>
        <ecNumber evidence="20">3.6.4.12</ecNumber>
    </recommendedName>
</protein>
<dbReference type="GO" id="GO:0033567">
    <property type="term" value="P:DNA replication, Okazaki fragment processing"/>
    <property type="evidence" value="ECO:0007669"/>
    <property type="project" value="UniProtKB-UniRule"/>
</dbReference>
<evidence type="ECO:0000256" key="17">
    <source>
        <dbReference type="ARBA" id="ARBA00023242"/>
    </source>
</evidence>
<keyword evidence="6 20" id="KW-0479">Metal-binding</keyword>
<dbReference type="PANTHER" id="PTHR10887:SF433">
    <property type="entry name" value="DNA REPLICATION ATP-DEPENDENT HELICASE_NUCLEASE DNA2"/>
    <property type="match status" value="1"/>
</dbReference>
<feature type="domain" description="DNA2/NAM7 helicase helicase" evidence="23">
    <location>
        <begin position="733"/>
        <end position="835"/>
    </location>
</feature>
<dbReference type="InterPro" id="IPR011604">
    <property type="entry name" value="PDDEXK-like_dom_sf"/>
</dbReference>
<dbReference type="InterPro" id="IPR027417">
    <property type="entry name" value="P-loop_NTPase"/>
</dbReference>
<dbReference type="PANTHER" id="PTHR10887">
    <property type="entry name" value="DNA2/NAM7 HELICASE FAMILY"/>
    <property type="match status" value="1"/>
</dbReference>
<dbReference type="GO" id="GO:0003677">
    <property type="term" value="F:DNA binding"/>
    <property type="evidence" value="ECO:0007669"/>
    <property type="project" value="UniProtKB-UniRule"/>
</dbReference>
<dbReference type="InterPro" id="IPR041677">
    <property type="entry name" value="DNA2/NAM7_AAA_11"/>
</dbReference>
<evidence type="ECO:0000256" key="7">
    <source>
        <dbReference type="ARBA" id="ARBA00022741"/>
    </source>
</evidence>
<comment type="function">
    <text evidence="20">Key enzyme involved in DNA replication and DNA repair. Involved in Okazaki fragments processing by cleaving long flaps that escape FEN1: flaps that are longer than 27 nucleotides are coated by replication protein A complex (RPA), leading to recruit DNA2 which cleaves the flap until it is too short to bind RPA and becomes a substrate for FEN1. Also involved in 5'-end resection of DNA during double-strand break (DSB) repair by mediating the cleavage of 5'-ssDNA.</text>
</comment>
<evidence type="ECO:0000256" key="3">
    <source>
        <dbReference type="ARBA" id="ARBA00022485"/>
    </source>
</evidence>
<dbReference type="GO" id="GO:0046872">
    <property type="term" value="F:metal ion binding"/>
    <property type="evidence" value="ECO:0007669"/>
    <property type="project" value="UniProtKB-UniRule"/>
</dbReference>
<keyword evidence="16 20" id="KW-0234">DNA repair</keyword>
<accession>A0A0H2RJB4</accession>
<feature type="domain" description="DNA2/NAM7 helicase-like C-terminal" evidence="24">
    <location>
        <begin position="861"/>
        <end position="1072"/>
    </location>
</feature>
<dbReference type="AlphaFoldDB" id="A0A0H2RJB4"/>
<keyword evidence="10 20" id="KW-0378">Hydrolase</keyword>
<keyword evidence="20" id="KW-0158">Chromosome</keyword>
<keyword evidence="15 20" id="KW-0238">DNA-binding</keyword>
<keyword evidence="7 20" id="KW-0547">Nucleotide-binding</keyword>
<feature type="compositionally biased region" description="Polar residues" evidence="21">
    <location>
        <begin position="449"/>
        <end position="464"/>
    </location>
</feature>
<keyword evidence="8" id="KW-0255">Endonuclease</keyword>
<dbReference type="EMBL" id="KQ085989">
    <property type="protein sequence ID" value="KLO11924.1"/>
    <property type="molecule type" value="Genomic_DNA"/>
</dbReference>
<dbReference type="GO" id="GO:0005694">
    <property type="term" value="C:chromosome"/>
    <property type="evidence" value="ECO:0007669"/>
    <property type="project" value="UniProtKB-SubCell"/>
</dbReference>
<evidence type="ECO:0000256" key="21">
    <source>
        <dbReference type="SAM" id="MobiDB-lite"/>
    </source>
</evidence>
<dbReference type="Pfam" id="PF08696">
    <property type="entry name" value="Dna2"/>
    <property type="match status" value="1"/>
</dbReference>
<keyword evidence="17 20" id="KW-0539">Nucleus</keyword>
<name>A0A0H2RJB4_9AGAM</name>
<dbReference type="InterPro" id="IPR045055">
    <property type="entry name" value="DNA2/NAM7-like"/>
</dbReference>
<dbReference type="EC" id="3.6.4.12" evidence="20"/>
<evidence type="ECO:0000256" key="19">
    <source>
        <dbReference type="ARBA" id="ARBA00047995"/>
    </source>
</evidence>
<evidence type="ECO:0000256" key="13">
    <source>
        <dbReference type="ARBA" id="ARBA00023004"/>
    </source>
</evidence>
<comment type="similarity">
    <text evidence="2 20">Belongs to the DNA2/NAM7 helicase family.</text>
</comment>
<dbReference type="InterPro" id="IPR041679">
    <property type="entry name" value="DNA2/NAM7-like_C"/>
</dbReference>
<evidence type="ECO:0000256" key="2">
    <source>
        <dbReference type="ARBA" id="ARBA00007913"/>
    </source>
</evidence>
<dbReference type="FunCoup" id="A0A0H2RJB4">
    <property type="interactions" value="378"/>
</dbReference>
<evidence type="ECO:0000256" key="15">
    <source>
        <dbReference type="ARBA" id="ARBA00023125"/>
    </source>
</evidence>
<dbReference type="Gene3D" id="3.90.320.10">
    <property type="match status" value="1"/>
</dbReference>
<keyword evidence="9 20" id="KW-0227">DNA damage</keyword>
<dbReference type="SUPFAM" id="SSF52540">
    <property type="entry name" value="P-loop containing nucleoside triphosphate hydrolases"/>
    <property type="match status" value="1"/>
</dbReference>
<feature type="region of interest" description="Disordered" evidence="21">
    <location>
        <begin position="25"/>
        <end position="65"/>
    </location>
</feature>
<feature type="compositionally biased region" description="Polar residues" evidence="21">
    <location>
        <begin position="39"/>
        <end position="65"/>
    </location>
</feature>
<keyword evidence="18 20" id="KW-0511">Multifunctional enzyme</keyword>
<feature type="domain" description="DNA replication factor Dna2 N-terminal" evidence="22">
    <location>
        <begin position="144"/>
        <end position="353"/>
    </location>
</feature>
<dbReference type="Pfam" id="PF13087">
    <property type="entry name" value="AAA_12"/>
    <property type="match status" value="1"/>
</dbReference>
<evidence type="ECO:0000256" key="18">
    <source>
        <dbReference type="ARBA" id="ARBA00023268"/>
    </source>
</evidence>
<evidence type="ECO:0000259" key="24">
    <source>
        <dbReference type="Pfam" id="PF13087"/>
    </source>
</evidence>
<evidence type="ECO:0000256" key="5">
    <source>
        <dbReference type="ARBA" id="ARBA00022722"/>
    </source>
</evidence>
<keyword evidence="26" id="KW-1185">Reference proteome</keyword>
<keyword evidence="13 20" id="KW-0408">Iron</keyword>
<dbReference type="EC" id="3.1.-.-" evidence="20"/>
<evidence type="ECO:0000256" key="9">
    <source>
        <dbReference type="ARBA" id="ARBA00022763"/>
    </source>
</evidence>
<dbReference type="CDD" id="cd22318">
    <property type="entry name" value="DNA2_N-like"/>
    <property type="match status" value="1"/>
</dbReference>
<comment type="catalytic activity">
    <reaction evidence="19 20">
        <text>ATP + H2O = ADP + phosphate + H(+)</text>
        <dbReference type="Rhea" id="RHEA:13065"/>
        <dbReference type="ChEBI" id="CHEBI:15377"/>
        <dbReference type="ChEBI" id="CHEBI:15378"/>
        <dbReference type="ChEBI" id="CHEBI:30616"/>
        <dbReference type="ChEBI" id="CHEBI:43474"/>
        <dbReference type="ChEBI" id="CHEBI:456216"/>
        <dbReference type="EC" id="3.6.4.12"/>
    </reaction>
</comment>
<dbReference type="Gene3D" id="2.40.30.270">
    <property type="match status" value="1"/>
</dbReference>
<reference evidence="25 26" key="1">
    <citation type="submission" date="2015-04" db="EMBL/GenBank/DDBJ databases">
        <title>Complete genome sequence of Schizopora paradoxa KUC8140, a cosmopolitan wood degrader in East Asia.</title>
        <authorList>
            <consortium name="DOE Joint Genome Institute"/>
            <person name="Min B."/>
            <person name="Park H."/>
            <person name="Jang Y."/>
            <person name="Kim J.-J."/>
            <person name="Kim K.H."/>
            <person name="Pangilinan J."/>
            <person name="Lipzen A."/>
            <person name="Riley R."/>
            <person name="Grigoriev I.V."/>
            <person name="Spatafora J.W."/>
            <person name="Choi I.-G."/>
        </authorList>
    </citation>
    <scope>NUCLEOTIDE SEQUENCE [LARGE SCALE GENOMIC DNA]</scope>
    <source>
        <strain evidence="25 26">KUC8140</strain>
    </source>
</reference>
<keyword evidence="12 20" id="KW-0067">ATP-binding</keyword>
<keyword evidence="11 20" id="KW-0347">Helicase</keyword>
<evidence type="ECO:0000259" key="22">
    <source>
        <dbReference type="Pfam" id="PF08696"/>
    </source>
</evidence>
<dbReference type="Pfam" id="PF13086">
    <property type="entry name" value="AAA_11"/>
    <property type="match status" value="1"/>
</dbReference>
<keyword evidence="4 20" id="KW-0235">DNA replication</keyword>
<dbReference type="GO" id="GO:0016887">
    <property type="term" value="F:ATP hydrolysis activity"/>
    <property type="evidence" value="ECO:0007669"/>
    <property type="project" value="RHEA"/>
</dbReference>
<dbReference type="GO" id="GO:0005524">
    <property type="term" value="F:ATP binding"/>
    <property type="evidence" value="ECO:0007669"/>
    <property type="project" value="UniProtKB-UniRule"/>
</dbReference>
<dbReference type="GO" id="GO:0017108">
    <property type="term" value="F:5'-flap endonuclease activity"/>
    <property type="evidence" value="ECO:0007669"/>
    <property type="project" value="UniProtKB-UniRule"/>
</dbReference>
<dbReference type="InterPro" id="IPR014808">
    <property type="entry name" value="DNA_replication_fac_Dna2_N"/>
</dbReference>
<dbReference type="GO" id="GO:0071932">
    <property type="term" value="P:replication fork reversal"/>
    <property type="evidence" value="ECO:0007669"/>
    <property type="project" value="TreeGrafter"/>
</dbReference>
<evidence type="ECO:0000256" key="8">
    <source>
        <dbReference type="ARBA" id="ARBA00022759"/>
    </source>
</evidence>
<sequence>MVKSKDEDAFMADLLAGIDESFFNAVLTPDPSPTKKPLQATQMTTIPHQESNSTSKDPRANSLQTNDENLDDLLAGAEDWDWNDMNDDFLTPKKASPKKRSPEPATNKKLALFEEPYARGVVESIASGQESKSEHVRHLMISLDTSKERRLVILKDDWTHTDIRTGDTVGIIGSFTPSHGQLPSITISAKSNLLILHPDTLLTATTISNTTQCMRKPILSLLLRSLSDVSPALVWGNILHDVMQKCLAARRWDDAYLEELIDQGLRANLNELVKINVGIDDAKVEVKKRAQGLKSFGRRYIAEEPKPDAKISDTRSAQNTTSLLAISKLHDVEEDIWSPKFGLKGKIDASVQAKVVEFDAFTKARTSTPTPLEIKTGRSSMEHRAQTILYTLLMSDRYSEDVTSGLLYYTQSEEVVRVPAGRNELKSLIMARNEIAGYLAKRELKRKGSSSPAKDGNQSASPSNEPFLPPTIDDERTCGWCYVKDACMLYKKAFEPESEVSSEIANLFEQKTGHLSASQLEFFRQWEQLITYEEQDLNKFRKELWTMGAREREERGRCLSSMIIDTKYKAPATQATGSLTKHMRIHQYTYRFIRDPYGSFASGSSSSSLLNGHISVNDPVTLSVEPNLLALARGFVLELKPTEIVVGVDHVLSDEAITLRLPTKPKSPAHRHVFRIDKDELASGMSRVRDNIAHMFYANGGSRLLDLVVDLRSPVFSKETPPCMDALSKSSILNINQLQAVEHVLKAEDYALILGMPGTGKTTTISEVIRTLVEMGKTVLLTSYTHSAVDTILLKLKDTAYFDILRLGNLDKIHPDIHQFSLSSLSKARTIEQLESQILSPPVVATTCLSIDHREARQGGMDVSLFRRLSDAHPHAVIDLAYQYRMNEDIMLLSNRLIYRDRLKCGSKAVAKQSLLIPHPKDGHLSHRPDAGSGPCWLQRLMDPSCKAIFVDTDAVPANDSRVGDLIQNEVEASLVHQTAEAFIKGGVDQEQIGIISLYRQQIKCISNLLRGYDKLEILTADRSQGRDKDCIIISLVRANDENQIGDLMKDWRRINVAFTRARSKLIIFGSRKTLQSSPLLSEFFALMNEKGWILALPPGAHELHQKTQVQAKRVVKRAAEEPVVAKENTSVRPQKKIKKATVQSGLFKSRPVLRDVMNDVK</sequence>
<dbReference type="InParanoid" id="A0A0H2RJB4"/>
<dbReference type="GO" id="GO:0017116">
    <property type="term" value="F:single-stranded DNA helicase activity"/>
    <property type="evidence" value="ECO:0007669"/>
    <property type="project" value="UniProtKB-UniRule"/>
</dbReference>
<dbReference type="STRING" id="27342.A0A0H2RJB4"/>
<evidence type="ECO:0000256" key="4">
    <source>
        <dbReference type="ARBA" id="ARBA00022705"/>
    </source>
</evidence>
<keyword evidence="3 20" id="KW-0004">4Fe-4S</keyword>
<feature type="region of interest" description="Disordered" evidence="21">
    <location>
        <begin position="446"/>
        <end position="471"/>
    </location>
</feature>
<evidence type="ECO:0000256" key="1">
    <source>
        <dbReference type="ARBA" id="ARBA00001966"/>
    </source>
</evidence>
<evidence type="ECO:0000256" key="11">
    <source>
        <dbReference type="ARBA" id="ARBA00022806"/>
    </source>
</evidence>
<dbReference type="GO" id="GO:0006281">
    <property type="term" value="P:DNA repair"/>
    <property type="evidence" value="ECO:0007669"/>
    <property type="project" value="UniProtKB-KW"/>
</dbReference>
<organism evidence="25 26">
    <name type="scientific">Schizopora paradoxa</name>
    <dbReference type="NCBI Taxonomy" id="27342"/>
    <lineage>
        <taxon>Eukaryota</taxon>
        <taxon>Fungi</taxon>
        <taxon>Dikarya</taxon>
        <taxon>Basidiomycota</taxon>
        <taxon>Agaricomycotina</taxon>
        <taxon>Agaricomycetes</taxon>
        <taxon>Hymenochaetales</taxon>
        <taxon>Schizoporaceae</taxon>
        <taxon>Schizopora</taxon>
    </lineage>
</organism>
<evidence type="ECO:0000313" key="25">
    <source>
        <dbReference type="EMBL" id="KLO11924.1"/>
    </source>
</evidence>